<evidence type="ECO:0000313" key="1">
    <source>
        <dbReference type="EMBL" id="KAI0052355.1"/>
    </source>
</evidence>
<evidence type="ECO:0000313" key="2">
    <source>
        <dbReference type="Proteomes" id="UP000814033"/>
    </source>
</evidence>
<dbReference type="EMBL" id="MU275846">
    <property type="protein sequence ID" value="KAI0052355.1"/>
    <property type="molecule type" value="Genomic_DNA"/>
</dbReference>
<gene>
    <name evidence="1" type="ORF">FA95DRAFT_1387297</name>
</gene>
<keyword evidence="2" id="KW-1185">Reference proteome</keyword>
<sequence>MTDPDIPIDFSNPAVHDYMSLIRLQVLTPLSLLINMATILICSLVVTPSIGQIIHLFPASLSPTPSVIAAYIFAIYLGQIGYCILLVLVHKPETKRTMVNGVGLALVFSNWVMAAWAVAWVFEAFLASTILLGILTLLLIYCNIVLVTYHVPTAKRPLDIAFIHAPIRLFLILPLALLFPYSLFIKLGHAWDPAHPDHYTEHQWEGFGVILGINIIGLIFVAARRDIVWCVGATWICVSIWTTKLKPSPVYITTILFTVLHPLTLVVSAVFARFGTRSEGRIRLPPDEPSGTRSGDVEQNGHEVQADWS</sequence>
<proteinExistence type="predicted"/>
<protein>
    <submittedName>
        <fullName evidence="1">Uncharacterized protein</fullName>
    </submittedName>
</protein>
<organism evidence="1 2">
    <name type="scientific">Auriscalpium vulgare</name>
    <dbReference type="NCBI Taxonomy" id="40419"/>
    <lineage>
        <taxon>Eukaryota</taxon>
        <taxon>Fungi</taxon>
        <taxon>Dikarya</taxon>
        <taxon>Basidiomycota</taxon>
        <taxon>Agaricomycotina</taxon>
        <taxon>Agaricomycetes</taxon>
        <taxon>Russulales</taxon>
        <taxon>Auriscalpiaceae</taxon>
        <taxon>Auriscalpium</taxon>
    </lineage>
</organism>
<reference evidence="1" key="1">
    <citation type="submission" date="2021-02" db="EMBL/GenBank/DDBJ databases">
        <authorList>
            <consortium name="DOE Joint Genome Institute"/>
            <person name="Ahrendt S."/>
            <person name="Looney B.P."/>
            <person name="Miyauchi S."/>
            <person name="Morin E."/>
            <person name="Drula E."/>
            <person name="Courty P.E."/>
            <person name="Chicoki N."/>
            <person name="Fauchery L."/>
            <person name="Kohler A."/>
            <person name="Kuo A."/>
            <person name="Labutti K."/>
            <person name="Pangilinan J."/>
            <person name="Lipzen A."/>
            <person name="Riley R."/>
            <person name="Andreopoulos W."/>
            <person name="He G."/>
            <person name="Johnson J."/>
            <person name="Barry K.W."/>
            <person name="Grigoriev I.V."/>
            <person name="Nagy L."/>
            <person name="Hibbett D."/>
            <person name="Henrissat B."/>
            <person name="Matheny P.B."/>
            <person name="Labbe J."/>
            <person name="Martin F."/>
        </authorList>
    </citation>
    <scope>NUCLEOTIDE SEQUENCE</scope>
    <source>
        <strain evidence="1">FP105234-sp</strain>
    </source>
</reference>
<comment type="caution">
    <text evidence="1">The sequence shown here is derived from an EMBL/GenBank/DDBJ whole genome shotgun (WGS) entry which is preliminary data.</text>
</comment>
<reference evidence="1" key="2">
    <citation type="journal article" date="2022" name="New Phytol.">
        <title>Evolutionary transition to the ectomycorrhizal habit in the genomes of a hyperdiverse lineage of mushroom-forming fungi.</title>
        <authorList>
            <person name="Looney B."/>
            <person name="Miyauchi S."/>
            <person name="Morin E."/>
            <person name="Drula E."/>
            <person name="Courty P.E."/>
            <person name="Kohler A."/>
            <person name="Kuo A."/>
            <person name="LaButti K."/>
            <person name="Pangilinan J."/>
            <person name="Lipzen A."/>
            <person name="Riley R."/>
            <person name="Andreopoulos W."/>
            <person name="He G."/>
            <person name="Johnson J."/>
            <person name="Nolan M."/>
            <person name="Tritt A."/>
            <person name="Barry K.W."/>
            <person name="Grigoriev I.V."/>
            <person name="Nagy L.G."/>
            <person name="Hibbett D."/>
            <person name="Henrissat B."/>
            <person name="Matheny P.B."/>
            <person name="Labbe J."/>
            <person name="Martin F.M."/>
        </authorList>
    </citation>
    <scope>NUCLEOTIDE SEQUENCE</scope>
    <source>
        <strain evidence="1">FP105234-sp</strain>
    </source>
</reference>
<dbReference type="Proteomes" id="UP000814033">
    <property type="component" value="Unassembled WGS sequence"/>
</dbReference>
<accession>A0ACB8S7I6</accession>
<name>A0ACB8S7I6_9AGAM</name>